<keyword evidence="7 12" id="KW-0479">Metal-binding</keyword>
<protein>
    <recommendedName>
        <fullName evidence="4 12">Enolase</fullName>
        <ecNumber evidence="3 12">4.2.1.11</ecNumber>
    </recommendedName>
    <alternativeName>
        <fullName evidence="12">2-phospho-D-glycerate hydro-lyase</fullName>
    </alternativeName>
    <alternativeName>
        <fullName evidence="12">2-phosphoglycerate dehydratase</fullName>
    </alternativeName>
</protein>
<feature type="domain" description="Enolase C-terminal TIM barrel" evidence="16">
    <location>
        <begin position="140"/>
        <end position="426"/>
    </location>
</feature>
<dbReference type="HOGENOM" id="CLU_031223_2_1_6"/>
<proteinExistence type="inferred from homology"/>
<dbReference type="GO" id="GO:0006096">
    <property type="term" value="P:glycolytic process"/>
    <property type="evidence" value="ECO:0007669"/>
    <property type="project" value="UniProtKB-UniRule"/>
</dbReference>
<feature type="binding site" evidence="12">
    <location>
        <position position="367"/>
    </location>
    <ligand>
        <name>(2R)-2-phosphoglycerate</name>
        <dbReference type="ChEBI" id="CHEBI:58289"/>
    </ligand>
</feature>
<feature type="binding site" evidence="14">
    <location>
        <position position="156"/>
    </location>
    <ligand>
        <name>substrate</name>
    </ligand>
</feature>
<feature type="binding site" evidence="12 15">
    <location>
        <position position="243"/>
    </location>
    <ligand>
        <name>Mg(2+)</name>
        <dbReference type="ChEBI" id="CHEBI:18420"/>
    </ligand>
</feature>
<evidence type="ECO:0000256" key="8">
    <source>
        <dbReference type="ARBA" id="ARBA00022842"/>
    </source>
</evidence>
<dbReference type="Proteomes" id="UP000253740">
    <property type="component" value="Unassembled WGS sequence"/>
</dbReference>
<dbReference type="Gene3D" id="3.30.390.10">
    <property type="entry name" value="Enolase-like, N-terminal domain"/>
    <property type="match status" value="1"/>
</dbReference>
<comment type="cofactor">
    <cofactor evidence="12">
        <name>Mg(2+)</name>
        <dbReference type="ChEBI" id="CHEBI:18420"/>
    </cofactor>
    <text evidence="12">Binds a second Mg(2+) ion via substrate during catalysis.</text>
</comment>
<comment type="cofactor">
    <cofactor evidence="15">
        <name>Mg(2+)</name>
        <dbReference type="ChEBI" id="CHEBI:18420"/>
    </cofactor>
    <text evidence="15">Mg(2+) is required for catalysis and for stabilizing the dimer.</text>
</comment>
<keyword evidence="8 12" id="KW-0460">Magnesium</keyword>
<feature type="binding site" evidence="12 15">
    <location>
        <position position="313"/>
    </location>
    <ligand>
        <name>Mg(2+)</name>
        <dbReference type="ChEBI" id="CHEBI:18420"/>
    </ligand>
</feature>
<feature type="active site" description="Proton donor" evidence="12 13">
    <location>
        <position position="206"/>
    </location>
</feature>
<reference evidence="19" key="2">
    <citation type="submission" date="2015-08" db="EMBL/GenBank/DDBJ databases">
        <title>Complete DNA Sequence of Pseudomonas syringae pv. actinidiae, the Causal Agent of Kiwifruit Canker Disease.</title>
        <authorList>
            <person name="Rikkerink E.H.A."/>
            <person name="Fineran P.C."/>
        </authorList>
    </citation>
    <scope>NUCLEOTIDE SEQUENCE</scope>
    <source>
        <strain evidence="19">SkMP5</strain>
    </source>
</reference>
<dbReference type="PIRSF" id="PIRSF001400">
    <property type="entry name" value="Enolase"/>
    <property type="match status" value="1"/>
</dbReference>
<dbReference type="NCBIfam" id="TIGR01060">
    <property type="entry name" value="eno"/>
    <property type="match status" value="1"/>
</dbReference>
<dbReference type="FunFam" id="3.30.390.10:FF:000001">
    <property type="entry name" value="Enolase"/>
    <property type="match status" value="1"/>
</dbReference>
<evidence type="ECO:0000313" key="19">
    <source>
        <dbReference type="EMBL" id="GAP66388.1"/>
    </source>
</evidence>
<dbReference type="SMART" id="SM01193">
    <property type="entry name" value="Enolase_N"/>
    <property type="match status" value="1"/>
</dbReference>
<dbReference type="InterPro" id="IPR020810">
    <property type="entry name" value="Enolase_C"/>
</dbReference>
<comment type="catalytic activity">
    <reaction evidence="12">
        <text>(2R)-2-phosphoglycerate = phosphoenolpyruvate + H2O</text>
        <dbReference type="Rhea" id="RHEA:10164"/>
        <dbReference type="ChEBI" id="CHEBI:15377"/>
        <dbReference type="ChEBI" id="CHEBI:58289"/>
        <dbReference type="ChEBI" id="CHEBI:58702"/>
        <dbReference type="EC" id="4.2.1.11"/>
    </reaction>
</comment>
<dbReference type="InterPro" id="IPR000941">
    <property type="entry name" value="Enolase"/>
</dbReference>
<comment type="similarity">
    <text evidence="2 12">Belongs to the enolase family.</text>
</comment>
<sequence length="432" mass="45217">MTTTITKIHAREILDSRGNPTLEAEVTLASGHMGRAAVPSGASTGTREAVELRDGDKSRYLGKGVKQAVANVNAAIADALRGFDAADQKGLDAKLIALDGTSNKGRLGANALLGVSMAAAHAVAAARGQALWQYLAAGKAGHLPVPMMNIVNGGAHADNNIDVQEFMILPVGAPSFAEALRAGAEIFHALKAVLKAKGLNTAVGDEGGFAPDLRSNVEALDTIAEAVGKAGYRLGGDVLLGLDVASSEFFKDGKYDLEGEGKAYAPAQFVELLAGWTRQYPIVTIEDGMAEGDWDGWKLLTDTLGGKVQLVGDDLFVTNPAIFREGIEKKIANAILIKVNQIGTLSETLEAIAMADKAKYAAIVSHRSGETEDTTIADIAVATTATQIKTGSLCRTDRVAKYNQLLRIEEQLGAAARYAGRDAFPNLPGLPG</sequence>
<dbReference type="InterPro" id="IPR036849">
    <property type="entry name" value="Enolase-like_C_sf"/>
</dbReference>
<evidence type="ECO:0000259" key="16">
    <source>
        <dbReference type="SMART" id="SM01192"/>
    </source>
</evidence>
<dbReference type="RefSeq" id="WP_062536987.1">
    <property type="nucleotide sequence ID" value="NZ_DF970203.1"/>
</dbReference>
<feature type="binding site" evidence="12 15">
    <location>
        <position position="286"/>
    </location>
    <ligand>
        <name>Mg(2+)</name>
        <dbReference type="ChEBI" id="CHEBI:18420"/>
    </ligand>
</feature>
<dbReference type="CDD" id="cd03313">
    <property type="entry name" value="enolase"/>
    <property type="match status" value="1"/>
</dbReference>
<evidence type="ECO:0000256" key="12">
    <source>
        <dbReference type="HAMAP-Rule" id="MF_00318"/>
    </source>
</evidence>
<dbReference type="SUPFAM" id="SSF51604">
    <property type="entry name" value="Enolase C-terminal domain-like"/>
    <property type="match status" value="1"/>
</dbReference>
<reference evidence="18" key="1">
    <citation type="submission" date="2015-03" db="EMBL/GenBank/DDBJ databases">
        <title>Draft genome sequence of Mizugakiibacter sediminis skMP5.</title>
        <authorList>
            <person name="Watanabe T."/>
            <person name="Kojima H."/>
            <person name="Fukui M."/>
        </authorList>
    </citation>
    <scope>NUCLEOTIDE SEQUENCE</scope>
    <source>
        <strain evidence="18">SkMP5</strain>
    </source>
</reference>
<evidence type="ECO:0000256" key="7">
    <source>
        <dbReference type="ARBA" id="ARBA00022723"/>
    </source>
</evidence>
<comment type="function">
    <text evidence="11 12">Catalyzes the reversible conversion of 2-phosphoglycerate (2-PG) into phosphoenolpyruvate (PEP). It is essential for the degradation of carbohydrates via glycolysis.</text>
</comment>
<dbReference type="GO" id="GO:0009986">
    <property type="term" value="C:cell surface"/>
    <property type="evidence" value="ECO:0007669"/>
    <property type="project" value="UniProtKB-SubCell"/>
</dbReference>
<dbReference type="GO" id="GO:0005576">
    <property type="term" value="C:extracellular region"/>
    <property type="evidence" value="ECO:0007669"/>
    <property type="project" value="UniProtKB-SubCell"/>
</dbReference>
<dbReference type="SUPFAM" id="SSF54826">
    <property type="entry name" value="Enolase N-terminal domain-like"/>
    <property type="match status" value="1"/>
</dbReference>
<feature type="domain" description="Enolase N-terminal" evidence="17">
    <location>
        <begin position="5"/>
        <end position="135"/>
    </location>
</feature>
<dbReference type="EMBL" id="DF952378">
    <property type="protein sequence ID" value="GAN43985.1"/>
    <property type="molecule type" value="Genomic_DNA"/>
</dbReference>
<dbReference type="EMBL" id="DF970203">
    <property type="protein sequence ID" value="GAP66388.1"/>
    <property type="molecule type" value="Genomic_DNA"/>
</dbReference>
<evidence type="ECO:0000256" key="2">
    <source>
        <dbReference type="ARBA" id="ARBA00009604"/>
    </source>
</evidence>
<dbReference type="STRING" id="1475481.GCA_000953855_01728"/>
<evidence type="ECO:0000256" key="14">
    <source>
        <dbReference type="PIRSR" id="PIRSR001400-2"/>
    </source>
</evidence>
<evidence type="ECO:0000259" key="17">
    <source>
        <dbReference type="SMART" id="SM01193"/>
    </source>
</evidence>
<keyword evidence="10 12" id="KW-0456">Lyase</keyword>
<dbReference type="UniPathway" id="UPA00109">
    <property type="reaction ID" value="UER00187"/>
</dbReference>
<comment type="subcellular location">
    <subcellularLocation>
        <location evidence="12">Cytoplasm</location>
    </subcellularLocation>
    <subcellularLocation>
        <location evidence="12">Secreted</location>
    </subcellularLocation>
    <subcellularLocation>
        <location evidence="12">Cell surface</location>
    </subcellularLocation>
    <text evidence="12">Fractions of enolase are present in both the cytoplasm and on the cell surface.</text>
</comment>
<dbReference type="GO" id="GO:0000287">
    <property type="term" value="F:magnesium ion binding"/>
    <property type="evidence" value="ECO:0007669"/>
    <property type="project" value="UniProtKB-UniRule"/>
</dbReference>
<evidence type="ECO:0000256" key="9">
    <source>
        <dbReference type="ARBA" id="ARBA00023152"/>
    </source>
</evidence>
<evidence type="ECO:0000256" key="1">
    <source>
        <dbReference type="ARBA" id="ARBA00005031"/>
    </source>
</evidence>
<name>A0A0K8QNE0_9GAMM</name>
<feature type="binding site" evidence="12">
    <location>
        <position position="164"/>
    </location>
    <ligand>
        <name>(2R)-2-phosphoglycerate</name>
        <dbReference type="ChEBI" id="CHEBI:58289"/>
    </ligand>
</feature>
<feature type="binding site" evidence="14">
    <location>
        <position position="286"/>
    </location>
    <ligand>
        <name>substrate</name>
    </ligand>
</feature>
<evidence type="ECO:0000256" key="5">
    <source>
        <dbReference type="ARBA" id="ARBA00022490"/>
    </source>
</evidence>
<dbReference type="InterPro" id="IPR020809">
    <property type="entry name" value="Enolase_CS"/>
</dbReference>
<dbReference type="Pfam" id="PF00113">
    <property type="entry name" value="Enolase_C"/>
    <property type="match status" value="1"/>
</dbReference>
<dbReference type="PANTHER" id="PTHR11902:SF1">
    <property type="entry name" value="ENOLASE"/>
    <property type="match status" value="1"/>
</dbReference>
<evidence type="ECO:0000256" key="15">
    <source>
        <dbReference type="PIRSR" id="PIRSR001400-3"/>
    </source>
</evidence>
<feature type="binding site" evidence="12">
    <location>
        <position position="389"/>
    </location>
    <ligand>
        <name>(2R)-2-phosphoglycerate</name>
        <dbReference type="ChEBI" id="CHEBI:58289"/>
    </ligand>
</feature>
<dbReference type="AlphaFoldDB" id="A0A0K8QNE0"/>
<feature type="binding site" evidence="14">
    <location>
        <begin position="365"/>
        <end position="368"/>
    </location>
    <ligand>
        <name>substrate</name>
    </ligand>
</feature>
<evidence type="ECO:0000256" key="6">
    <source>
        <dbReference type="ARBA" id="ARBA00022525"/>
    </source>
</evidence>
<dbReference type="SFLD" id="SFLDS00001">
    <property type="entry name" value="Enolase"/>
    <property type="match status" value="1"/>
</dbReference>
<keyword evidence="5 12" id="KW-0963">Cytoplasm</keyword>
<dbReference type="OrthoDB" id="9804716at2"/>
<evidence type="ECO:0000256" key="11">
    <source>
        <dbReference type="ARBA" id="ARBA00045763"/>
    </source>
</evidence>
<keyword evidence="6 12" id="KW-0964">Secreted</keyword>
<dbReference type="Pfam" id="PF03952">
    <property type="entry name" value="Enolase_N"/>
    <property type="match status" value="1"/>
</dbReference>
<dbReference type="SFLD" id="SFLDF00002">
    <property type="entry name" value="enolase"/>
    <property type="match status" value="1"/>
</dbReference>
<keyword evidence="9 12" id="KW-0324">Glycolysis</keyword>
<dbReference type="PROSITE" id="PS00164">
    <property type="entry name" value="ENOLASE"/>
    <property type="match status" value="1"/>
</dbReference>
<dbReference type="SFLD" id="SFLDG00178">
    <property type="entry name" value="enolase"/>
    <property type="match status" value="1"/>
</dbReference>
<feature type="binding site" evidence="14">
    <location>
        <position position="165"/>
    </location>
    <ligand>
        <name>substrate</name>
    </ligand>
</feature>
<comment type="pathway">
    <text evidence="1 12">Carbohydrate degradation; glycolysis; pyruvate from D-glyceraldehyde 3-phosphate: step 4/5.</text>
</comment>
<dbReference type="Gene3D" id="3.20.20.120">
    <property type="entry name" value="Enolase-like C-terminal domain"/>
    <property type="match status" value="1"/>
</dbReference>
<comment type="subunit">
    <text evidence="12">Component of the RNA degradosome, a multiprotein complex involved in RNA processing and mRNA degradation.</text>
</comment>
<gene>
    <name evidence="12" type="primary">eno</name>
    <name evidence="18" type="ORF">MBSD_0500</name>
    <name evidence="19" type="ORF">MBSD_n1695</name>
</gene>
<feature type="binding site" evidence="12">
    <location>
        <position position="338"/>
    </location>
    <ligand>
        <name>(2R)-2-phosphoglycerate</name>
        <dbReference type="ChEBI" id="CHEBI:58289"/>
    </ligand>
</feature>
<evidence type="ECO:0000256" key="10">
    <source>
        <dbReference type="ARBA" id="ARBA00023239"/>
    </source>
</evidence>
<dbReference type="PRINTS" id="PR00148">
    <property type="entry name" value="ENOLASE"/>
</dbReference>
<evidence type="ECO:0000256" key="13">
    <source>
        <dbReference type="PIRSR" id="PIRSR001400-1"/>
    </source>
</evidence>
<feature type="binding site" evidence="14">
    <location>
        <position position="313"/>
    </location>
    <ligand>
        <name>substrate</name>
    </ligand>
</feature>
<dbReference type="EC" id="4.2.1.11" evidence="3 12"/>
<dbReference type="InterPro" id="IPR020811">
    <property type="entry name" value="Enolase_N"/>
</dbReference>
<organism evidence="19">
    <name type="scientific">Mizugakiibacter sediminis</name>
    <dbReference type="NCBI Taxonomy" id="1475481"/>
    <lineage>
        <taxon>Bacteria</taxon>
        <taxon>Pseudomonadati</taxon>
        <taxon>Pseudomonadota</taxon>
        <taxon>Gammaproteobacteria</taxon>
        <taxon>Lysobacterales</taxon>
        <taxon>Rhodanobacteraceae</taxon>
        <taxon>Mizugakiibacter</taxon>
    </lineage>
</organism>
<dbReference type="SMART" id="SM01192">
    <property type="entry name" value="Enolase_C"/>
    <property type="match status" value="1"/>
</dbReference>
<evidence type="ECO:0000256" key="3">
    <source>
        <dbReference type="ARBA" id="ARBA00012058"/>
    </source>
</evidence>
<dbReference type="GO" id="GO:0004634">
    <property type="term" value="F:phosphopyruvate hydratase activity"/>
    <property type="evidence" value="ECO:0007669"/>
    <property type="project" value="UniProtKB-UniRule"/>
</dbReference>
<feature type="active site" description="Proton acceptor" evidence="12 13">
    <location>
        <position position="338"/>
    </location>
</feature>
<dbReference type="FunFam" id="3.20.20.120:FF:000001">
    <property type="entry name" value="Enolase"/>
    <property type="match status" value="1"/>
</dbReference>
<feature type="binding site" evidence="14">
    <location>
        <position position="389"/>
    </location>
    <ligand>
        <name>substrate</name>
    </ligand>
</feature>
<keyword evidence="20" id="KW-1185">Reference proteome</keyword>
<feature type="binding site" evidence="12">
    <location>
        <position position="368"/>
    </location>
    <ligand>
        <name>(2R)-2-phosphoglycerate</name>
        <dbReference type="ChEBI" id="CHEBI:58289"/>
    </ligand>
</feature>
<dbReference type="HAMAP" id="MF_00318">
    <property type="entry name" value="Enolase"/>
    <property type="match status" value="1"/>
</dbReference>
<evidence type="ECO:0000256" key="4">
    <source>
        <dbReference type="ARBA" id="ARBA00017068"/>
    </source>
</evidence>
<dbReference type="GO" id="GO:0000015">
    <property type="term" value="C:phosphopyruvate hydratase complex"/>
    <property type="evidence" value="ECO:0007669"/>
    <property type="project" value="InterPro"/>
</dbReference>
<evidence type="ECO:0000313" key="18">
    <source>
        <dbReference type="EMBL" id="GAN43985.1"/>
    </source>
</evidence>
<dbReference type="InterPro" id="IPR029017">
    <property type="entry name" value="Enolase-like_N"/>
</dbReference>
<dbReference type="PANTHER" id="PTHR11902">
    <property type="entry name" value="ENOLASE"/>
    <property type="match status" value="1"/>
</dbReference>
<evidence type="ECO:0000313" key="20">
    <source>
        <dbReference type="Proteomes" id="UP000253740"/>
    </source>
</evidence>
<accession>A0A0K8QNE0</accession>